<comment type="caution">
    <text evidence="1">The sequence shown here is derived from an EMBL/GenBank/DDBJ whole genome shotgun (WGS) entry which is preliminary data.</text>
</comment>
<reference evidence="1" key="1">
    <citation type="journal article" date="2022" name="bioRxiv">
        <title>Sequencing and chromosome-scale assembly of the giantPleurodeles waltlgenome.</title>
        <authorList>
            <person name="Brown T."/>
            <person name="Elewa A."/>
            <person name="Iarovenko S."/>
            <person name="Subramanian E."/>
            <person name="Araus A.J."/>
            <person name="Petzold A."/>
            <person name="Susuki M."/>
            <person name="Suzuki K.-i.T."/>
            <person name="Hayashi T."/>
            <person name="Toyoda A."/>
            <person name="Oliveira C."/>
            <person name="Osipova E."/>
            <person name="Leigh N.D."/>
            <person name="Simon A."/>
            <person name="Yun M.H."/>
        </authorList>
    </citation>
    <scope>NUCLEOTIDE SEQUENCE</scope>
    <source>
        <strain evidence="1">20211129_DDA</strain>
        <tissue evidence="1">Liver</tissue>
    </source>
</reference>
<name>A0AAV7P7X9_PLEWA</name>
<evidence type="ECO:0000313" key="2">
    <source>
        <dbReference type="Proteomes" id="UP001066276"/>
    </source>
</evidence>
<dbReference type="Proteomes" id="UP001066276">
    <property type="component" value="Chromosome 7"/>
</dbReference>
<gene>
    <name evidence="1" type="ORF">NDU88_000317</name>
</gene>
<proteinExistence type="predicted"/>
<protein>
    <submittedName>
        <fullName evidence="1">Uncharacterized protein</fullName>
    </submittedName>
</protein>
<organism evidence="1 2">
    <name type="scientific">Pleurodeles waltl</name>
    <name type="common">Iberian ribbed newt</name>
    <dbReference type="NCBI Taxonomy" id="8319"/>
    <lineage>
        <taxon>Eukaryota</taxon>
        <taxon>Metazoa</taxon>
        <taxon>Chordata</taxon>
        <taxon>Craniata</taxon>
        <taxon>Vertebrata</taxon>
        <taxon>Euteleostomi</taxon>
        <taxon>Amphibia</taxon>
        <taxon>Batrachia</taxon>
        <taxon>Caudata</taxon>
        <taxon>Salamandroidea</taxon>
        <taxon>Salamandridae</taxon>
        <taxon>Pleurodelinae</taxon>
        <taxon>Pleurodeles</taxon>
    </lineage>
</organism>
<dbReference type="EMBL" id="JANPWB010000011">
    <property type="protein sequence ID" value="KAJ1121798.1"/>
    <property type="molecule type" value="Genomic_DNA"/>
</dbReference>
<accession>A0AAV7P7X9</accession>
<sequence>MKSAETMCHMLRHVKSADIMFRVVRYVKSSDTVSHAETVRIVLTPCVTWRDYVKSADTLRCVVRCLKSADTMCHARRSESSGSQTQRATRYALNKNLRLPPASLLQLQLSGGFLRGTAATFSSAGRRVLTLTLRRDASRVLGVSRLPSDESSRSDR</sequence>
<dbReference type="AlphaFoldDB" id="A0AAV7P7X9"/>
<keyword evidence="2" id="KW-1185">Reference proteome</keyword>
<evidence type="ECO:0000313" key="1">
    <source>
        <dbReference type="EMBL" id="KAJ1121798.1"/>
    </source>
</evidence>